<feature type="region of interest" description="Disordered" evidence="1">
    <location>
        <begin position="1349"/>
        <end position="1370"/>
    </location>
</feature>
<dbReference type="Proteomes" id="UP000824782">
    <property type="component" value="Unassembled WGS sequence"/>
</dbReference>
<comment type="caution">
    <text evidence="2">The sequence shown here is derived from an EMBL/GenBank/DDBJ whole genome shotgun (WGS) entry which is preliminary data.</text>
</comment>
<feature type="region of interest" description="Disordered" evidence="1">
    <location>
        <begin position="1262"/>
        <end position="1313"/>
    </location>
</feature>
<feature type="compositionally biased region" description="Polar residues" evidence="1">
    <location>
        <begin position="326"/>
        <end position="346"/>
    </location>
</feature>
<gene>
    <name evidence="2" type="ORF">GDO81_011104</name>
</gene>
<feature type="region of interest" description="Disordered" evidence="1">
    <location>
        <begin position="1139"/>
        <end position="1184"/>
    </location>
</feature>
<feature type="region of interest" description="Disordered" evidence="1">
    <location>
        <begin position="323"/>
        <end position="346"/>
    </location>
</feature>
<feature type="region of interest" description="Disordered" evidence="1">
    <location>
        <begin position="944"/>
        <end position="977"/>
    </location>
</feature>
<dbReference type="PANTHER" id="PTHR21604">
    <property type="entry name" value="RETROELEMENT SILENCING FACTOR 1"/>
    <property type="match status" value="1"/>
</dbReference>
<evidence type="ECO:0000313" key="2">
    <source>
        <dbReference type="EMBL" id="KAG8579953.1"/>
    </source>
</evidence>
<dbReference type="GO" id="GO:0005634">
    <property type="term" value="C:nucleus"/>
    <property type="evidence" value="ECO:0007669"/>
    <property type="project" value="TreeGrafter"/>
</dbReference>
<feature type="region of interest" description="Disordered" evidence="1">
    <location>
        <begin position="855"/>
        <end position="898"/>
    </location>
</feature>
<keyword evidence="3" id="KW-1185">Reference proteome</keyword>
<accession>A0AAV7C6B8</accession>
<protein>
    <recommendedName>
        <fullName evidence="4">Retroelement silencing factor 1</fullName>
    </recommendedName>
</protein>
<feature type="region of interest" description="Disordered" evidence="1">
    <location>
        <begin position="283"/>
        <end position="309"/>
    </location>
</feature>
<feature type="region of interest" description="Disordered" evidence="1">
    <location>
        <begin position="1090"/>
        <end position="1117"/>
    </location>
</feature>
<reference evidence="2" key="1">
    <citation type="thesis" date="2020" institute="ProQuest LLC" country="789 East Eisenhower Parkway, Ann Arbor, MI, USA">
        <title>Comparative Genomics and Chromosome Evolution.</title>
        <authorList>
            <person name="Mudd A.B."/>
        </authorList>
    </citation>
    <scope>NUCLEOTIDE SEQUENCE</scope>
    <source>
        <strain evidence="2">237g6f4</strain>
        <tissue evidence="2">Blood</tissue>
    </source>
</reference>
<feature type="compositionally biased region" description="Polar residues" evidence="1">
    <location>
        <begin position="1296"/>
        <end position="1307"/>
    </location>
</feature>
<name>A0AAV7C6B8_ENGPU</name>
<feature type="compositionally biased region" description="Low complexity" evidence="1">
    <location>
        <begin position="1352"/>
        <end position="1362"/>
    </location>
</feature>
<sequence length="1415" mass="156194">MVQQQGQPVTMVQQQGQPVQCYGANGSLSIQQSQKNTPNSGYSHKRAYEQKTNNYPAKRQTYQQIQNPKQNPLNVMQNGNAGLYVASFKVVNDKNVPVSTSSYQNGQNIPSRMISSYQPMPHTNALQTQIDAQILQRQVLPTGFANNSSLGQMQTLYSQANPNATNINNAPTNQMLSNPSQKLVPQNVQQPVPSYTMPQEQHTTVAPPPAYSANVQPEQQRPNGREILRMLQVYRNVKQQYLQLNRENNLLRQKMLSSSQDNSGSCALKPPLISTLPNCAFPTNETMGGQDPSQNLTMQNQAPSNLTNGVTLYDNSLNVDVRNMAQPGNSFSTQAYPTNNGDAPNQRSYNNFDCGQMSLEGSANSAGQAIGSESLQDMDPHKTSMASLQGNNQHSYISQDGSSVQNLAQRTTAHTENYNPDQTTISSHFYLSKLLTSSSREAIKATLSLWKTAPQGSAQNKSVYPEPKAKLDTVANGLDIQILDGMTSSSKNDPPPVSLTQKLEHSGLNVAIVSPLVKMKEMANERNQQPKAVPQGEDLANSGVGDLKENERLSELLKAIKSVNTASVAASTNKLPEVQYASNTASSLSSNIDQNSTEEVDENLQISGICTLVEGNSFYDSSIAMMFEGSLEAQTCTQLATDPKIESPRQCSQEEAFKNEVSQARVVSPTEKMVTVKSPPQGEIMACDNMKSDEHESSGYCLELQSEENLSSSEAFGSESNTVSDQLSELLTEFPFGIKNYMSENKVERSRVSLGKLEDKSETLNTLGSLSCDGGSNELIKDIKKECDMDISIEEMKSLKTEVIDQSLSKVSTPEVFTEEMTSDQIEEDGFEICESPDDSIQITLLTQDEIPKLFPEESDESNEQGEASSVESLTKESDEPVEDVPESSTKEGSDDEMASVSDKQLFCCLFSWLTHTNGNAPKCNCKLTELIKPEDLKNFSQLSSVVKTEPSPEDHDPPADSLESSSPVPCKTELEVESNEIHAAAIKPPKLEKEIEDKSGLSVTGCSQQEEIQAKLDLSEKNLESPQKDLTMNERIVQSKNHLEDPISKNSAHSFGYTSKVDGTRKSEKLIVKTDFLKNKHLLKMKKKYKELKNSRVDESVAKNSQNKKTTEVGESANIQNVQRIFEGKAYNEPYKLPTTTAQQSDSVNKLKSYSGSEKSHSRSQAPPGRKRKERVKTRESHFEKVKKVPTVQEYLERKRELCNKRSGQKYDQRDGQAEVRHGVLENPSIDISLGGLLAKHLTTSNPGKIHFKPKNIQSEAIHHDQRGQSRSSGTIEPYLKKHRGSSGSHGKRSLVNQNLDQNVPSSKGKIYLSPCDGSRRASCDGISLTKLQIIRSPEKLGYFDRRKSVDSSVSSKTSMSETNNKDSPKMLQFKLCPEFVSRSPTTQEKKETKTAKEKSVVEAKRKPGVVVVL</sequence>
<feature type="region of interest" description="Disordered" evidence="1">
    <location>
        <begin position="199"/>
        <end position="219"/>
    </location>
</feature>
<evidence type="ECO:0000313" key="3">
    <source>
        <dbReference type="Proteomes" id="UP000824782"/>
    </source>
</evidence>
<feature type="compositionally biased region" description="Polar residues" evidence="1">
    <location>
        <begin position="1139"/>
        <end position="1158"/>
    </location>
</feature>
<feature type="compositionally biased region" description="Basic and acidic residues" evidence="1">
    <location>
        <begin position="1092"/>
        <end position="1102"/>
    </location>
</feature>
<feature type="compositionally biased region" description="Basic residues" evidence="1">
    <location>
        <begin position="1282"/>
        <end position="1294"/>
    </location>
</feature>
<evidence type="ECO:0008006" key="4">
    <source>
        <dbReference type="Google" id="ProtNLM"/>
    </source>
</evidence>
<dbReference type="InterPro" id="IPR027866">
    <property type="entry name" value="RESF1"/>
</dbReference>
<evidence type="ECO:0000256" key="1">
    <source>
        <dbReference type="SAM" id="MobiDB-lite"/>
    </source>
</evidence>
<dbReference type="EMBL" id="WNYA01000004">
    <property type="protein sequence ID" value="KAG8579953.1"/>
    <property type="molecule type" value="Genomic_DNA"/>
</dbReference>
<proteinExistence type="predicted"/>
<dbReference type="Pfam" id="PF15395">
    <property type="entry name" value="DUF4617"/>
    <property type="match status" value="1"/>
</dbReference>
<dbReference type="PANTHER" id="PTHR21604:SF0">
    <property type="entry name" value="RETROELEMENT SILENCING FACTOR 1"/>
    <property type="match status" value="1"/>
</dbReference>
<organism evidence="2 3">
    <name type="scientific">Engystomops pustulosus</name>
    <name type="common">Tungara frog</name>
    <name type="synonym">Physalaemus pustulosus</name>
    <dbReference type="NCBI Taxonomy" id="76066"/>
    <lineage>
        <taxon>Eukaryota</taxon>
        <taxon>Metazoa</taxon>
        <taxon>Chordata</taxon>
        <taxon>Craniata</taxon>
        <taxon>Vertebrata</taxon>
        <taxon>Euteleostomi</taxon>
        <taxon>Amphibia</taxon>
        <taxon>Batrachia</taxon>
        <taxon>Anura</taxon>
        <taxon>Neobatrachia</taxon>
        <taxon>Hyloidea</taxon>
        <taxon>Leptodactylidae</taxon>
        <taxon>Leiuperinae</taxon>
        <taxon>Engystomops</taxon>
    </lineage>
</organism>
<dbReference type="GO" id="GO:1990226">
    <property type="term" value="F:histone methyltransferase binding"/>
    <property type="evidence" value="ECO:0007669"/>
    <property type="project" value="TreeGrafter"/>
</dbReference>